<protein>
    <submittedName>
        <fullName evidence="2">Uncharacterized protein</fullName>
    </submittedName>
</protein>
<organism evidence="2 3">
    <name type="scientific">Fistulina hepatica ATCC 64428</name>
    <dbReference type="NCBI Taxonomy" id="1128425"/>
    <lineage>
        <taxon>Eukaryota</taxon>
        <taxon>Fungi</taxon>
        <taxon>Dikarya</taxon>
        <taxon>Basidiomycota</taxon>
        <taxon>Agaricomycotina</taxon>
        <taxon>Agaricomycetes</taxon>
        <taxon>Agaricomycetidae</taxon>
        <taxon>Agaricales</taxon>
        <taxon>Fistulinaceae</taxon>
        <taxon>Fistulina</taxon>
    </lineage>
</organism>
<evidence type="ECO:0000313" key="3">
    <source>
        <dbReference type="Proteomes" id="UP000054144"/>
    </source>
</evidence>
<accession>A0A0D7ALW8</accession>
<dbReference type="EMBL" id="KN881638">
    <property type="protein sequence ID" value="KIY52592.1"/>
    <property type="molecule type" value="Genomic_DNA"/>
</dbReference>
<reference evidence="2 3" key="1">
    <citation type="journal article" date="2015" name="Fungal Genet. Biol.">
        <title>Evolution of novel wood decay mechanisms in Agaricales revealed by the genome sequences of Fistulina hepatica and Cylindrobasidium torrendii.</title>
        <authorList>
            <person name="Floudas D."/>
            <person name="Held B.W."/>
            <person name="Riley R."/>
            <person name="Nagy L.G."/>
            <person name="Koehler G."/>
            <person name="Ransdell A.S."/>
            <person name="Younus H."/>
            <person name="Chow J."/>
            <person name="Chiniquy J."/>
            <person name="Lipzen A."/>
            <person name="Tritt A."/>
            <person name="Sun H."/>
            <person name="Haridas S."/>
            <person name="LaButti K."/>
            <person name="Ohm R.A."/>
            <person name="Kues U."/>
            <person name="Blanchette R.A."/>
            <person name="Grigoriev I.V."/>
            <person name="Minto R.E."/>
            <person name="Hibbett D.S."/>
        </authorList>
    </citation>
    <scope>NUCLEOTIDE SEQUENCE [LARGE SCALE GENOMIC DNA]</scope>
    <source>
        <strain evidence="2 3">ATCC 64428</strain>
    </source>
</reference>
<dbReference type="OrthoDB" id="3053737at2759"/>
<evidence type="ECO:0000256" key="1">
    <source>
        <dbReference type="SAM" id="MobiDB-lite"/>
    </source>
</evidence>
<proteinExistence type="predicted"/>
<feature type="compositionally biased region" description="Polar residues" evidence="1">
    <location>
        <begin position="221"/>
        <end position="232"/>
    </location>
</feature>
<keyword evidence="3" id="KW-1185">Reference proteome</keyword>
<evidence type="ECO:0000313" key="2">
    <source>
        <dbReference type="EMBL" id="KIY52592.1"/>
    </source>
</evidence>
<feature type="compositionally biased region" description="Low complexity" evidence="1">
    <location>
        <begin position="184"/>
        <end position="201"/>
    </location>
</feature>
<dbReference type="AlphaFoldDB" id="A0A0D7ALW8"/>
<feature type="compositionally biased region" description="Basic and acidic residues" evidence="1">
    <location>
        <begin position="233"/>
        <end position="249"/>
    </location>
</feature>
<gene>
    <name evidence="2" type="ORF">FISHEDRAFT_69718</name>
</gene>
<sequence length="408" mass="45752">MQEISNNCASITTELERFCELQMHLMPDVGDVVLLQNAALVESQALVLPSALSPDEQVRWSLEDLSEIEADLCEGAIYDEQGNILTAAALVSMGRHAQRKQVSGQDGNTCAQRVIQRNEGLLNEAIARYNGHRCTLISLRVYKDPEKQCRYKEVRLMDVYRKNTMEKRVLGDSHHNEGSIYHGSGTPSATPARTPSTSKSTVQDVVGTMATKKQKGARNTIKVSPTEASKSTSPREDSIPSSSDERSNDTDIFINQDALYLHIDVEEWEKEANRVQYFRAEADFMNWCDEREKKIAELTRHIRSCKTMAARWAALAQQPSRPGTAAYARFVSATWLAMEQRACDRLVNDVPIPLYVNGDKGANGSRYLVDGARLLWEVFLRECKLEAKMFPGLPITLKFGQASYLDEP</sequence>
<feature type="region of interest" description="Disordered" evidence="1">
    <location>
        <begin position="173"/>
        <end position="249"/>
    </location>
</feature>
<dbReference type="Proteomes" id="UP000054144">
    <property type="component" value="Unassembled WGS sequence"/>
</dbReference>
<name>A0A0D7ALW8_9AGAR</name>